<dbReference type="SUPFAM" id="SSF82708">
    <property type="entry name" value="R3H domain"/>
    <property type="match status" value="1"/>
</dbReference>
<accession>A0ABN9R1D4</accession>
<dbReference type="InterPro" id="IPR023214">
    <property type="entry name" value="HAD_sf"/>
</dbReference>
<dbReference type="InterPro" id="IPR001374">
    <property type="entry name" value="R3H_dom"/>
</dbReference>
<dbReference type="PROSITE" id="PS51061">
    <property type="entry name" value="R3H"/>
    <property type="match status" value="1"/>
</dbReference>
<dbReference type="Pfam" id="PF01424">
    <property type="entry name" value="R3H"/>
    <property type="match status" value="1"/>
</dbReference>
<reference evidence="2" key="1">
    <citation type="submission" date="2023-10" db="EMBL/GenBank/DDBJ databases">
        <authorList>
            <person name="Chen Y."/>
            <person name="Shah S."/>
            <person name="Dougan E. K."/>
            <person name="Thang M."/>
            <person name="Chan C."/>
        </authorList>
    </citation>
    <scope>NUCLEOTIDE SEQUENCE [LARGE SCALE GENOMIC DNA]</scope>
</reference>
<evidence type="ECO:0000259" key="1">
    <source>
        <dbReference type="PROSITE" id="PS51061"/>
    </source>
</evidence>
<dbReference type="InterPro" id="IPR036412">
    <property type="entry name" value="HAD-like_sf"/>
</dbReference>
<dbReference type="Gene3D" id="3.40.50.1000">
    <property type="entry name" value="HAD superfamily/HAD-like"/>
    <property type="match status" value="1"/>
</dbReference>
<dbReference type="SUPFAM" id="SSF56784">
    <property type="entry name" value="HAD-like"/>
    <property type="match status" value="1"/>
</dbReference>
<evidence type="ECO:0000313" key="2">
    <source>
        <dbReference type="EMBL" id="CAK0811586.1"/>
    </source>
</evidence>
<dbReference type="EMBL" id="CAUYUJ010004925">
    <property type="protein sequence ID" value="CAK0811586.1"/>
    <property type="molecule type" value="Genomic_DNA"/>
</dbReference>
<gene>
    <name evidence="2" type="ORF">PCOR1329_LOCUS16132</name>
</gene>
<name>A0ABN9R1D4_9DINO</name>
<dbReference type="Proteomes" id="UP001189429">
    <property type="component" value="Unassembled WGS sequence"/>
</dbReference>
<organism evidence="2 3">
    <name type="scientific">Prorocentrum cordatum</name>
    <dbReference type="NCBI Taxonomy" id="2364126"/>
    <lineage>
        <taxon>Eukaryota</taxon>
        <taxon>Sar</taxon>
        <taxon>Alveolata</taxon>
        <taxon>Dinophyceae</taxon>
        <taxon>Prorocentrales</taxon>
        <taxon>Prorocentraceae</taxon>
        <taxon>Prorocentrum</taxon>
    </lineage>
</organism>
<keyword evidence="3" id="KW-1185">Reference proteome</keyword>
<comment type="caution">
    <text evidence="2">The sequence shown here is derived from an EMBL/GenBank/DDBJ whole genome shotgun (WGS) entry which is preliminary data.</text>
</comment>
<sequence>MEHTATTISTISGTGFSRESCFIEDCQREVMYKCLCPWAGCPRHLFTLFCEEHAAERRCPSCGAPFVLEPPHGHLVKPPLSHIGDGADFEFSQDEADGPGRPCILLDLRYTLFWSDWQDFSDLGDRVEGKLPDDFRREAGASLHLRPYALELLRWLLERLRGGECSLGFLSTWTPENMWVAVRFLLESATEAPWTQGTANGVAAQCEQEPWKGLRVFMYDESYTETDLYGYLSKDFEKVLASWWDQPVWRRLTIYITCSDECMWNGKENVVIVHPYEYDDSSDCELRELSEYVKSFLAQSSGFDVRAYLRSHKFTSTAQRHYLDAMQEQHEIEADWRPMFQLVKEQSSRISLPPALNAWQRKVLHDLAESVGLHHESSGFGEFRFLQVWFEAGS</sequence>
<dbReference type="Gene3D" id="3.30.1370.50">
    <property type="entry name" value="R3H-like domain"/>
    <property type="match status" value="1"/>
</dbReference>
<dbReference type="InterPro" id="IPR036867">
    <property type="entry name" value="R3H_dom_sf"/>
</dbReference>
<proteinExistence type="predicted"/>
<evidence type="ECO:0000313" key="3">
    <source>
        <dbReference type="Proteomes" id="UP001189429"/>
    </source>
</evidence>
<feature type="domain" description="R3H" evidence="1">
    <location>
        <begin position="326"/>
        <end position="392"/>
    </location>
</feature>
<protein>
    <recommendedName>
        <fullName evidence="1">R3H domain-containing protein</fullName>
    </recommendedName>
</protein>